<dbReference type="GO" id="GO:0016491">
    <property type="term" value="F:oxidoreductase activity"/>
    <property type="evidence" value="ECO:0007669"/>
    <property type="project" value="InterPro"/>
</dbReference>
<keyword evidence="1" id="KW-0001">2Fe-2S</keyword>
<feature type="domain" description="2Fe-2S ferredoxin-type" evidence="3">
    <location>
        <begin position="511"/>
        <end position="595"/>
    </location>
</feature>
<dbReference type="SUPFAM" id="SSF63380">
    <property type="entry name" value="Riboflavin synthase domain-like"/>
    <property type="match status" value="1"/>
</dbReference>
<dbReference type="InterPro" id="IPR017927">
    <property type="entry name" value="FAD-bd_FR_type"/>
</dbReference>
<dbReference type="PROSITE" id="PS51085">
    <property type="entry name" value="2FE2S_FER_2"/>
    <property type="match status" value="1"/>
</dbReference>
<evidence type="ECO:0000256" key="1">
    <source>
        <dbReference type="ARBA" id="ARBA00022714"/>
    </source>
</evidence>
<dbReference type="Gene3D" id="2.40.33.20">
    <property type="entry name" value="PK beta-barrel domain-like"/>
    <property type="match status" value="1"/>
</dbReference>
<dbReference type="PANTHER" id="PTHR30212">
    <property type="entry name" value="PROTEIN YIIM"/>
    <property type="match status" value="1"/>
</dbReference>
<dbReference type="PROSITE" id="PS00197">
    <property type="entry name" value="2FE2S_FER_1"/>
    <property type="match status" value="1"/>
</dbReference>
<dbReference type="SUPFAM" id="SSF50800">
    <property type="entry name" value="PK beta-barrel domain-like"/>
    <property type="match status" value="1"/>
</dbReference>
<dbReference type="PANTHER" id="PTHR30212:SF2">
    <property type="entry name" value="PROTEIN YIIM"/>
    <property type="match status" value="1"/>
</dbReference>
<organism evidence="6 7">
    <name type="scientific">Periconia digitata</name>
    <dbReference type="NCBI Taxonomy" id="1303443"/>
    <lineage>
        <taxon>Eukaryota</taxon>
        <taxon>Fungi</taxon>
        <taxon>Dikarya</taxon>
        <taxon>Ascomycota</taxon>
        <taxon>Pezizomycotina</taxon>
        <taxon>Dothideomycetes</taxon>
        <taxon>Pleosporomycetidae</taxon>
        <taxon>Pleosporales</taxon>
        <taxon>Massarineae</taxon>
        <taxon>Periconiaceae</taxon>
        <taxon>Periconia</taxon>
    </lineage>
</organism>
<gene>
    <name evidence="6" type="ORF">PDIGIT_LOCUS2381</name>
</gene>
<dbReference type="InterPro" id="IPR012675">
    <property type="entry name" value="Beta-grasp_dom_sf"/>
</dbReference>
<dbReference type="Gene3D" id="3.10.20.30">
    <property type="match status" value="1"/>
</dbReference>
<keyword evidence="7" id="KW-1185">Reference proteome</keyword>
<dbReference type="InterPro" id="IPR017938">
    <property type="entry name" value="Riboflavin_synthase-like_b-brl"/>
</dbReference>
<dbReference type="CDD" id="cd00207">
    <property type="entry name" value="fer2"/>
    <property type="match status" value="1"/>
</dbReference>
<proteinExistence type="predicted"/>
<dbReference type="GO" id="GO:0030170">
    <property type="term" value="F:pyridoxal phosphate binding"/>
    <property type="evidence" value="ECO:0007669"/>
    <property type="project" value="InterPro"/>
</dbReference>
<dbReference type="SUPFAM" id="SSF54292">
    <property type="entry name" value="2Fe-2S ferredoxin-like"/>
    <property type="match status" value="1"/>
</dbReference>
<evidence type="ECO:0000259" key="4">
    <source>
        <dbReference type="PROSITE" id="PS51340"/>
    </source>
</evidence>
<name>A0A9W4XLE0_9PLEO</name>
<keyword evidence="1" id="KW-0479">Metal-binding</keyword>
<dbReference type="PROSITE" id="PS51384">
    <property type="entry name" value="FAD_FR"/>
    <property type="match status" value="1"/>
</dbReference>
<dbReference type="InterPro" id="IPR006058">
    <property type="entry name" value="2Fe2S_fd_BS"/>
</dbReference>
<keyword evidence="2" id="KW-0411">Iron-sulfur</keyword>
<dbReference type="InterPro" id="IPR052353">
    <property type="entry name" value="Benzoxazolinone_Detox_Enz"/>
</dbReference>
<dbReference type="GO" id="GO:0030151">
    <property type="term" value="F:molybdenum ion binding"/>
    <property type="evidence" value="ECO:0007669"/>
    <property type="project" value="InterPro"/>
</dbReference>
<sequence length="595" mass="66068">MALSVVALSIGTPALHTIHGHDTLTSIVRTPFDGPLTLDPDQGIAHHRSAIHNAHVYAFFSHHYDFWTARLGIARASWDWCHWGENLTLAAQDTSLNETAVFVGDVWEFQDGPVLQVAGTRVPCSRLAWRCGQTGDWLSDVAKLGFCGVYLRVLRRGQLHAGQKARIVPSAGPLRVPVSDIPSSMFAPVSDPATRDRVQRILQHPDLEDMNRQSLTRKLSMIQDQTLAGRNAWKGWRKLRITSVVQESADVNSFYLEAADELPLASFVPGQFLTIRLPSGLVRCWSLSSWSGSQADPRFYRISVKKGPNASRWLHDSGLENVSLDVRSPAGFFTLDLKPQYPPRQIYISAGIGITALLPMVQAHFDHETFRRTPALWVRVARDGSTSGLLSSDMPRNEYTKEFLVCKTFFTHPRLSMDTIGQNHDYVGRPTQDAISELLRDPYFIDPMRITPIQIPGTVGTAYICGPPSFCEDMRSLLLLAKFPAHSIHTESFSVQTPSLSSLSSIVPEKAVVNFTRSDTESVWREGTHSILELAENQGLQPEYGCRSGSCGSCEVKLKKGTVRSWSGQAENDQSDGMVRICSAVPTSRLVELEF</sequence>
<dbReference type="Pfam" id="PF03473">
    <property type="entry name" value="MOSC"/>
    <property type="match status" value="1"/>
</dbReference>
<dbReference type="Pfam" id="PF00111">
    <property type="entry name" value="Fer2"/>
    <property type="match status" value="1"/>
</dbReference>
<evidence type="ECO:0000259" key="3">
    <source>
        <dbReference type="PROSITE" id="PS51085"/>
    </source>
</evidence>
<feature type="domain" description="FAD-binding FR-type" evidence="5">
    <location>
        <begin position="234"/>
        <end position="336"/>
    </location>
</feature>
<reference evidence="6" key="1">
    <citation type="submission" date="2023-01" db="EMBL/GenBank/DDBJ databases">
        <authorList>
            <person name="Van Ghelder C."/>
            <person name="Rancurel C."/>
        </authorList>
    </citation>
    <scope>NUCLEOTIDE SEQUENCE</scope>
    <source>
        <strain evidence="6">CNCM I-4278</strain>
    </source>
</reference>
<dbReference type="InterPro" id="IPR011037">
    <property type="entry name" value="Pyrv_Knase-like_insert_dom_sf"/>
</dbReference>
<protein>
    <recommendedName>
        <fullName evidence="8">MOSC domain-containing protein</fullName>
    </recommendedName>
</protein>
<dbReference type="InterPro" id="IPR036010">
    <property type="entry name" value="2Fe-2S_ferredoxin-like_sf"/>
</dbReference>
<dbReference type="Gene3D" id="3.40.50.80">
    <property type="entry name" value="Nucleotide-binding domain of ferredoxin-NADP reductase (FNR) module"/>
    <property type="match status" value="1"/>
</dbReference>
<evidence type="ECO:0008006" key="8">
    <source>
        <dbReference type="Google" id="ProtNLM"/>
    </source>
</evidence>
<dbReference type="EMBL" id="CAOQHR010000001">
    <property type="protein sequence ID" value="CAI6288201.1"/>
    <property type="molecule type" value="Genomic_DNA"/>
</dbReference>
<evidence type="ECO:0000313" key="6">
    <source>
        <dbReference type="EMBL" id="CAI6288201.1"/>
    </source>
</evidence>
<dbReference type="SUPFAM" id="SSF52343">
    <property type="entry name" value="Ferredoxin reductase-like, C-terminal NADP-linked domain"/>
    <property type="match status" value="1"/>
</dbReference>
<dbReference type="InterPro" id="IPR039261">
    <property type="entry name" value="FNR_nucleotide-bd"/>
</dbReference>
<evidence type="ECO:0000313" key="7">
    <source>
        <dbReference type="Proteomes" id="UP001152607"/>
    </source>
</evidence>
<evidence type="ECO:0000256" key="2">
    <source>
        <dbReference type="ARBA" id="ARBA00023014"/>
    </source>
</evidence>
<feature type="domain" description="MOSC" evidence="4">
    <location>
        <begin position="30"/>
        <end position="168"/>
    </location>
</feature>
<dbReference type="GO" id="GO:0051537">
    <property type="term" value="F:2 iron, 2 sulfur cluster binding"/>
    <property type="evidence" value="ECO:0007669"/>
    <property type="project" value="UniProtKB-KW"/>
</dbReference>
<dbReference type="AlphaFoldDB" id="A0A9W4XLE0"/>
<dbReference type="InterPro" id="IPR005302">
    <property type="entry name" value="MoCF_Sase_C"/>
</dbReference>
<dbReference type="InterPro" id="IPR001041">
    <property type="entry name" value="2Fe-2S_ferredoxin-type"/>
</dbReference>
<dbReference type="Gene3D" id="2.40.30.10">
    <property type="entry name" value="Translation factors"/>
    <property type="match status" value="1"/>
</dbReference>
<accession>A0A9W4XLE0</accession>
<keyword evidence="1" id="KW-0408">Iron</keyword>
<dbReference type="OrthoDB" id="5238236at2759"/>
<evidence type="ECO:0000259" key="5">
    <source>
        <dbReference type="PROSITE" id="PS51384"/>
    </source>
</evidence>
<dbReference type="Proteomes" id="UP001152607">
    <property type="component" value="Unassembled WGS sequence"/>
</dbReference>
<comment type="caution">
    <text evidence="6">The sequence shown here is derived from an EMBL/GenBank/DDBJ whole genome shotgun (WGS) entry which is preliminary data.</text>
</comment>
<dbReference type="PROSITE" id="PS51340">
    <property type="entry name" value="MOSC"/>
    <property type="match status" value="1"/>
</dbReference>